<dbReference type="Gene3D" id="3.40.710.10">
    <property type="entry name" value="DD-peptidase/beta-lactamase superfamily"/>
    <property type="match status" value="1"/>
</dbReference>
<reference evidence="2 3" key="1">
    <citation type="journal article" date="2016" name="Antonie Van Leeuwenhoek">
        <title>Dongia soli sp. nov., isolated from soil from Dokdo, Korea.</title>
        <authorList>
            <person name="Kim D.U."/>
            <person name="Lee H."/>
            <person name="Kim H."/>
            <person name="Kim S.G."/>
            <person name="Ka J.O."/>
        </authorList>
    </citation>
    <scope>NUCLEOTIDE SEQUENCE [LARGE SCALE GENOMIC DNA]</scope>
    <source>
        <strain evidence="2 3">D78</strain>
    </source>
</reference>
<dbReference type="InterPro" id="IPR012338">
    <property type="entry name" value="Beta-lactam/transpept-like"/>
</dbReference>
<organism evidence="2 3">
    <name type="scientific">Dongia soli</name>
    <dbReference type="NCBI Taxonomy" id="600628"/>
    <lineage>
        <taxon>Bacteria</taxon>
        <taxon>Pseudomonadati</taxon>
        <taxon>Pseudomonadota</taxon>
        <taxon>Alphaproteobacteria</taxon>
        <taxon>Rhodospirillales</taxon>
        <taxon>Dongiaceae</taxon>
        <taxon>Dongia</taxon>
    </lineage>
</organism>
<comment type="caution">
    <text evidence="2">The sequence shown here is derived from an EMBL/GenBank/DDBJ whole genome shotgun (WGS) entry which is preliminary data.</text>
</comment>
<dbReference type="EMBL" id="JAXCLW010000005">
    <property type="protein sequence ID" value="MDY0884633.1"/>
    <property type="molecule type" value="Genomic_DNA"/>
</dbReference>
<keyword evidence="3" id="KW-1185">Reference proteome</keyword>
<evidence type="ECO:0000313" key="3">
    <source>
        <dbReference type="Proteomes" id="UP001279642"/>
    </source>
</evidence>
<dbReference type="RefSeq" id="WP_320509706.1">
    <property type="nucleotide sequence ID" value="NZ_JAXCLW010000005.1"/>
</dbReference>
<name>A0ABU5EEK2_9PROT</name>
<proteinExistence type="predicted"/>
<keyword evidence="1" id="KW-0732">Signal</keyword>
<dbReference type="SUPFAM" id="SSF56601">
    <property type="entry name" value="beta-lactamase/transpeptidase-like"/>
    <property type="match status" value="1"/>
</dbReference>
<accession>A0ABU5EEK2</accession>
<evidence type="ECO:0008006" key="4">
    <source>
        <dbReference type="Google" id="ProtNLM"/>
    </source>
</evidence>
<feature type="chain" id="PRO_5046629904" description="CubicO group peptidase (Beta-lactamase class C family)" evidence="1">
    <location>
        <begin position="28"/>
        <end position="598"/>
    </location>
</feature>
<feature type="signal peptide" evidence="1">
    <location>
        <begin position="1"/>
        <end position="27"/>
    </location>
</feature>
<sequence>MTISLHRFCRVALLASVLALPASLAAADRSELDATAFHKGKPTGLIDNRWFLPGEDAKPALQDFTGTLVLQEVEMGTNPAKFTSRKVLGKDPKIFPAVRLSFFTYKGDLVPATQDVIRAGSTPAGHSFWDIIVQPGQVWSEPGDNGWSRAAFPFSLVHSVEGETHNGIATFLYRGGKVSNLRFQIVQQTAPYYVVDYFSAWGSAPAALKPGAPRNLSELKATYEADLANRVPVKSWDDLAGKIGSDKLNNFDSAMPAGEILTSGLYDGETLYLKECKSAAGPLPYCDRQRFGVWSVTKAAANAVALLHLGQKYGDEVYQEKITDYVKPTSHADYWKDVTFWDAINMATGIGNGSAKRDPNSIEDGYLDDTYPAWYEGRSVQDKLKALFRDGKKYPWEPGQVARYRDEDMFILGVAMDAFVKKREGQHADLWSMLSEEVYRPIGIQYAPINRTIEGDGRATDKPGQPLMAYGYYPTLGDLVKIAKLYQDRGLHDGKQLLDPAKIDALAYGTSDRGLPTGDKTKYGETHYFTAFWQAQYQSPEGCHLYIPQMDGWGGNFVVLMPGGYTGIRLAKNWDGNEAASDTTGIMEVANRLTKFCQ</sequence>
<dbReference type="Proteomes" id="UP001279642">
    <property type="component" value="Unassembled WGS sequence"/>
</dbReference>
<protein>
    <recommendedName>
        <fullName evidence="4">CubicO group peptidase (Beta-lactamase class C family)</fullName>
    </recommendedName>
</protein>
<evidence type="ECO:0000256" key="1">
    <source>
        <dbReference type="SAM" id="SignalP"/>
    </source>
</evidence>
<evidence type="ECO:0000313" key="2">
    <source>
        <dbReference type="EMBL" id="MDY0884633.1"/>
    </source>
</evidence>
<gene>
    <name evidence="2" type="ORF">SMD27_17450</name>
</gene>